<feature type="region of interest" description="Disordered" evidence="1">
    <location>
        <begin position="491"/>
        <end position="511"/>
    </location>
</feature>
<keyword evidence="3" id="KW-0418">Kinase</keyword>
<feature type="domain" description="Protein kinase" evidence="2">
    <location>
        <begin position="152"/>
        <end position="441"/>
    </location>
</feature>
<dbReference type="Gene3D" id="1.10.510.10">
    <property type="entry name" value="Transferase(Phosphotransferase) domain 1"/>
    <property type="match status" value="1"/>
</dbReference>
<name>A0A166FW13_9AGAM</name>
<keyword evidence="4" id="KW-1185">Reference proteome</keyword>
<dbReference type="InterPro" id="IPR011009">
    <property type="entry name" value="Kinase-like_dom_sf"/>
</dbReference>
<dbReference type="PANTHER" id="PTHR44329:SF261">
    <property type="entry name" value="ZINC FINGER CONTAINING PROTEIN KINASE-RELATED"/>
    <property type="match status" value="1"/>
</dbReference>
<feature type="compositionally biased region" description="Basic and acidic residues" evidence="1">
    <location>
        <begin position="27"/>
        <end position="39"/>
    </location>
</feature>
<reference evidence="3 4" key="1">
    <citation type="journal article" date="2016" name="Mol. Biol. Evol.">
        <title>Comparative Genomics of Early-Diverging Mushroom-Forming Fungi Provides Insights into the Origins of Lignocellulose Decay Capabilities.</title>
        <authorList>
            <person name="Nagy L.G."/>
            <person name="Riley R."/>
            <person name="Tritt A."/>
            <person name="Adam C."/>
            <person name="Daum C."/>
            <person name="Floudas D."/>
            <person name="Sun H."/>
            <person name="Yadav J.S."/>
            <person name="Pangilinan J."/>
            <person name="Larsson K.H."/>
            <person name="Matsuura K."/>
            <person name="Barry K."/>
            <person name="Labutti K."/>
            <person name="Kuo R."/>
            <person name="Ohm R.A."/>
            <person name="Bhattacharya S.S."/>
            <person name="Shirouzu T."/>
            <person name="Yoshinaga Y."/>
            <person name="Martin F.M."/>
            <person name="Grigoriev I.V."/>
            <person name="Hibbett D.S."/>
        </authorList>
    </citation>
    <scope>NUCLEOTIDE SEQUENCE [LARGE SCALE GENOMIC DNA]</scope>
    <source>
        <strain evidence="3 4">HHB10207 ss-3</strain>
    </source>
</reference>
<dbReference type="GO" id="GO:0005524">
    <property type="term" value="F:ATP binding"/>
    <property type="evidence" value="ECO:0007669"/>
    <property type="project" value="InterPro"/>
</dbReference>
<dbReference type="InterPro" id="IPR008271">
    <property type="entry name" value="Ser/Thr_kinase_AS"/>
</dbReference>
<dbReference type="AlphaFoldDB" id="A0A166FW13"/>
<dbReference type="OrthoDB" id="3248549at2759"/>
<dbReference type="SMART" id="SM00220">
    <property type="entry name" value="S_TKc"/>
    <property type="match status" value="1"/>
</dbReference>
<evidence type="ECO:0000259" key="2">
    <source>
        <dbReference type="PROSITE" id="PS50011"/>
    </source>
</evidence>
<accession>A0A166FW13</accession>
<dbReference type="Gene3D" id="3.30.200.20">
    <property type="entry name" value="Phosphorylase Kinase, domain 1"/>
    <property type="match status" value="1"/>
</dbReference>
<dbReference type="InterPro" id="IPR051681">
    <property type="entry name" value="Ser/Thr_Kinases-Pseudokinases"/>
</dbReference>
<dbReference type="SUPFAM" id="SSF56112">
    <property type="entry name" value="Protein kinase-like (PK-like)"/>
    <property type="match status" value="1"/>
</dbReference>
<dbReference type="PANTHER" id="PTHR44329">
    <property type="entry name" value="SERINE/THREONINE-PROTEIN KINASE TNNI3K-RELATED"/>
    <property type="match status" value="1"/>
</dbReference>
<dbReference type="GO" id="GO:0004674">
    <property type="term" value="F:protein serine/threonine kinase activity"/>
    <property type="evidence" value="ECO:0007669"/>
    <property type="project" value="TreeGrafter"/>
</dbReference>
<dbReference type="Pfam" id="PF00069">
    <property type="entry name" value="Pkinase"/>
    <property type="match status" value="1"/>
</dbReference>
<sequence length="511" mass="58345">MVAKIIDAIIRPSSRSKSAPHSQPEPEPERRQTDRYKEAKQDLIDTLQIHEESKSHEKYFDDVDPENAFQREQRLQGLMVENERIGEVESSKSLMALMPGTKKKLQLSIRAFKDGYAVVNREVKGTKYRLDKADQARFISITVPQGVVRYDTTESQDISKGGYAVVRKATFFPAELPDSSYAVAMKMMMYSDKVSEEKRLKRAKKEATIWERMKHKNVAEFLFTVPVPDSMQDQILIISPWSDGCGTGRATASQFLRDPRFIETTPLIIEGIIAGIEYMHSLDPPTKRAVFHGDLKGDNVLIFGRVDAPIAKVTDFGLSKMVAPDISAPSVVTGAARWSAPEVVKRKDSSEVIVSAEADVWSVAMTIFQLVTGRVPMEDRPTFEAVHDFYTRENNRQDRIEQDIADYLLCLPDLLHGLATRILVFEPTQRPTISEISEAWTALTSDVKSRYKSWEDMMFTVEEPHRCHNRVTNRAGDKEEWENWILERRNERKAQRSRKSTPDPEESDTDW</sequence>
<dbReference type="Proteomes" id="UP000076798">
    <property type="component" value="Unassembled WGS sequence"/>
</dbReference>
<keyword evidence="3" id="KW-0808">Transferase</keyword>
<evidence type="ECO:0000313" key="3">
    <source>
        <dbReference type="EMBL" id="KZT41052.1"/>
    </source>
</evidence>
<dbReference type="InterPro" id="IPR000719">
    <property type="entry name" value="Prot_kinase_dom"/>
</dbReference>
<proteinExistence type="predicted"/>
<gene>
    <name evidence="3" type="ORF">SISSUDRAFT_1117889</name>
</gene>
<feature type="region of interest" description="Disordered" evidence="1">
    <location>
        <begin position="9"/>
        <end position="39"/>
    </location>
</feature>
<evidence type="ECO:0000256" key="1">
    <source>
        <dbReference type="SAM" id="MobiDB-lite"/>
    </source>
</evidence>
<organism evidence="3 4">
    <name type="scientific">Sistotremastrum suecicum HHB10207 ss-3</name>
    <dbReference type="NCBI Taxonomy" id="1314776"/>
    <lineage>
        <taxon>Eukaryota</taxon>
        <taxon>Fungi</taxon>
        <taxon>Dikarya</taxon>
        <taxon>Basidiomycota</taxon>
        <taxon>Agaricomycotina</taxon>
        <taxon>Agaricomycetes</taxon>
        <taxon>Sistotremastrales</taxon>
        <taxon>Sistotremastraceae</taxon>
        <taxon>Sistotremastrum</taxon>
    </lineage>
</organism>
<dbReference type="EMBL" id="KV428025">
    <property type="protein sequence ID" value="KZT41052.1"/>
    <property type="molecule type" value="Genomic_DNA"/>
</dbReference>
<dbReference type="PROSITE" id="PS50011">
    <property type="entry name" value="PROTEIN_KINASE_DOM"/>
    <property type="match status" value="1"/>
</dbReference>
<protein>
    <submittedName>
        <fullName evidence="3">Kinase-like protein</fullName>
    </submittedName>
</protein>
<dbReference type="PROSITE" id="PS00108">
    <property type="entry name" value="PROTEIN_KINASE_ST"/>
    <property type="match status" value="1"/>
</dbReference>
<evidence type="ECO:0000313" key="4">
    <source>
        <dbReference type="Proteomes" id="UP000076798"/>
    </source>
</evidence>